<comment type="caution">
    <text evidence="1">The sequence shown here is derived from an EMBL/GenBank/DDBJ whole genome shotgun (WGS) entry which is preliminary data.</text>
</comment>
<feature type="non-terminal residue" evidence="1">
    <location>
        <position position="1"/>
    </location>
</feature>
<dbReference type="EMBL" id="BART01014929">
    <property type="protein sequence ID" value="GAG78599.1"/>
    <property type="molecule type" value="Genomic_DNA"/>
</dbReference>
<accession>X1AA16</accession>
<name>X1AA16_9ZZZZ</name>
<reference evidence="1" key="1">
    <citation type="journal article" date="2014" name="Front. Microbiol.">
        <title>High frequency of phylogenetically diverse reductive dehalogenase-homologous genes in deep subseafloor sedimentary metagenomes.</title>
        <authorList>
            <person name="Kawai M."/>
            <person name="Futagami T."/>
            <person name="Toyoda A."/>
            <person name="Takaki Y."/>
            <person name="Nishi S."/>
            <person name="Hori S."/>
            <person name="Arai W."/>
            <person name="Tsubouchi T."/>
            <person name="Morono Y."/>
            <person name="Uchiyama I."/>
            <person name="Ito T."/>
            <person name="Fujiyama A."/>
            <person name="Inagaki F."/>
            <person name="Takami H."/>
        </authorList>
    </citation>
    <scope>NUCLEOTIDE SEQUENCE</scope>
    <source>
        <strain evidence="1">Expedition CK06-06</strain>
    </source>
</reference>
<gene>
    <name evidence="1" type="ORF">S01H4_29326</name>
</gene>
<protein>
    <submittedName>
        <fullName evidence="1">Uncharacterized protein</fullName>
    </submittedName>
</protein>
<evidence type="ECO:0000313" key="1">
    <source>
        <dbReference type="EMBL" id="GAG78599.1"/>
    </source>
</evidence>
<organism evidence="1">
    <name type="scientific">marine sediment metagenome</name>
    <dbReference type="NCBI Taxonomy" id="412755"/>
    <lineage>
        <taxon>unclassified sequences</taxon>
        <taxon>metagenomes</taxon>
        <taxon>ecological metagenomes</taxon>
    </lineage>
</organism>
<proteinExistence type="predicted"/>
<dbReference type="AlphaFoldDB" id="X1AA16"/>
<sequence>EYIGKHRFVSKENESPSKFIIRVLKNTKNISGIGTIHYLESELKKFIDEVKK</sequence>